<dbReference type="SUPFAM" id="SSF54631">
    <property type="entry name" value="CBS-domain pair"/>
    <property type="match status" value="1"/>
</dbReference>
<keyword evidence="6 9" id="KW-1133">Transmembrane helix</keyword>
<keyword evidence="7 9" id="KW-0472">Membrane</keyword>
<dbReference type="InterPro" id="IPR046342">
    <property type="entry name" value="CBS_dom_sf"/>
</dbReference>
<dbReference type="GO" id="GO:0015095">
    <property type="term" value="F:magnesium ion transmembrane transporter activity"/>
    <property type="evidence" value="ECO:0007669"/>
    <property type="project" value="UniProtKB-UniRule"/>
</dbReference>
<dbReference type="Pfam" id="PF00571">
    <property type="entry name" value="CBS"/>
    <property type="match status" value="1"/>
</dbReference>
<feature type="transmembrane region" description="Helical" evidence="9">
    <location>
        <begin position="387"/>
        <end position="410"/>
    </location>
</feature>
<keyword evidence="8" id="KW-0129">CBS domain</keyword>
<dbReference type="InterPro" id="IPR006668">
    <property type="entry name" value="Mg_transptr_MgtE_intracell_dom"/>
</dbReference>
<comment type="subcellular location">
    <subcellularLocation>
        <location evidence="9">Cell membrane</location>
        <topology evidence="9">Multi-pass membrane protein</topology>
    </subcellularLocation>
    <subcellularLocation>
        <location evidence="1">Membrane</location>
        <topology evidence="1">Multi-pass membrane protein</topology>
    </subcellularLocation>
</comment>
<evidence type="ECO:0000256" key="2">
    <source>
        <dbReference type="ARBA" id="ARBA00009749"/>
    </source>
</evidence>
<dbReference type="InterPro" id="IPR006669">
    <property type="entry name" value="MgtE_transporter"/>
</dbReference>
<dbReference type="InterPro" id="IPR038076">
    <property type="entry name" value="MgtE_N_sf"/>
</dbReference>
<feature type="transmembrane region" description="Helical" evidence="9">
    <location>
        <begin position="314"/>
        <end position="336"/>
    </location>
</feature>
<dbReference type="Proteomes" id="UP001310022">
    <property type="component" value="Unassembled WGS sequence"/>
</dbReference>
<keyword evidence="12" id="KW-1185">Reference proteome</keyword>
<evidence type="ECO:0000259" key="10">
    <source>
        <dbReference type="PROSITE" id="PS51371"/>
    </source>
</evidence>
<dbReference type="Gene3D" id="1.25.60.10">
    <property type="entry name" value="MgtE N-terminal domain-like"/>
    <property type="match status" value="1"/>
</dbReference>
<dbReference type="SUPFAM" id="SSF158791">
    <property type="entry name" value="MgtE N-terminal domain-like"/>
    <property type="match status" value="1"/>
</dbReference>
<dbReference type="SMART" id="SM00116">
    <property type="entry name" value="CBS"/>
    <property type="match status" value="2"/>
</dbReference>
<evidence type="ECO:0000256" key="5">
    <source>
        <dbReference type="ARBA" id="ARBA00022842"/>
    </source>
</evidence>
<dbReference type="SUPFAM" id="SSF161093">
    <property type="entry name" value="MgtE membrane domain-like"/>
    <property type="match status" value="1"/>
</dbReference>
<comment type="similarity">
    <text evidence="2 9">Belongs to the SLC41A transporter family.</text>
</comment>
<evidence type="ECO:0000256" key="6">
    <source>
        <dbReference type="ARBA" id="ARBA00022989"/>
    </source>
</evidence>
<feature type="transmembrane region" description="Helical" evidence="9">
    <location>
        <begin position="356"/>
        <end position="381"/>
    </location>
</feature>
<evidence type="ECO:0000256" key="9">
    <source>
        <dbReference type="RuleBase" id="RU362011"/>
    </source>
</evidence>
<comment type="subunit">
    <text evidence="9">Homodimer.</text>
</comment>
<dbReference type="Pfam" id="PF03448">
    <property type="entry name" value="MgtE_N"/>
    <property type="match status" value="1"/>
</dbReference>
<dbReference type="RefSeq" id="WP_338237062.1">
    <property type="nucleotide sequence ID" value="NZ_BQKE01000001.1"/>
</dbReference>
<keyword evidence="3 9" id="KW-0813">Transport</keyword>
<dbReference type="AlphaFoldDB" id="A0AAN4VYZ7"/>
<dbReference type="Gene3D" id="3.10.580.10">
    <property type="entry name" value="CBS-domain"/>
    <property type="match status" value="1"/>
</dbReference>
<reference evidence="11 12" key="1">
    <citation type="submission" date="2021-12" db="EMBL/GenBank/DDBJ databases">
        <title>Genome sequencing of bacteria with rrn-lacking chromosome and rrn-plasmid.</title>
        <authorList>
            <person name="Anda M."/>
            <person name="Iwasaki W."/>
        </authorList>
    </citation>
    <scope>NUCLEOTIDE SEQUENCE [LARGE SCALE GENOMIC DNA]</scope>
    <source>
        <strain evidence="11 12">NBRC 15940</strain>
    </source>
</reference>
<keyword evidence="9" id="KW-1003">Cell membrane</keyword>
<dbReference type="PROSITE" id="PS51371">
    <property type="entry name" value="CBS"/>
    <property type="match status" value="1"/>
</dbReference>
<evidence type="ECO:0000256" key="8">
    <source>
        <dbReference type="PROSITE-ProRule" id="PRU00703"/>
    </source>
</evidence>
<evidence type="ECO:0000256" key="1">
    <source>
        <dbReference type="ARBA" id="ARBA00004141"/>
    </source>
</evidence>
<accession>A0AAN4VYZ7</accession>
<feature type="transmembrane region" description="Helical" evidence="9">
    <location>
        <begin position="431"/>
        <end position="452"/>
    </location>
</feature>
<feature type="transmembrane region" description="Helical" evidence="9">
    <location>
        <begin position="290"/>
        <end position="308"/>
    </location>
</feature>
<dbReference type="PANTHER" id="PTHR43773">
    <property type="entry name" value="MAGNESIUM TRANSPORTER MGTE"/>
    <property type="match status" value="1"/>
</dbReference>
<sequence length="453" mass="49973">MEFATPFEITKDFVQRLERAVEEQDERFIIESLRGVEPADVSLVLEELDSDESKYILMLLDQELAAEILSNLDEDVLLPFVAEFSAKELAGIVQEMESDDAVDLLLEISNQMRDEVIAHINDEEAQNNIIDLLRYDEDTAGGLMAKELIKANYKWNVVQTIEAIRQQAEDVEKIYSIYVVDDFDRLLGRVSLKEMLLAKEQTKVGDIYVPEINTISTDSTQEEVVEVMQHYDLEALPVVNARGRLVGRITIDDVIDVITEAAEDERNLMSGVSDNVEEDDSIWKLSRSRLPWLIIGMGGGMLAAKFIGNFENDLAVIPALAAFIPLITATGGNVGLQSSTLVVQSLANPLAIREPLIVRLLKVFGVAAINGLVLNAIVFGINMGMGLSWNLSMVVCIALYTVVMLSSVLGTLTPMVLEKLGINPAMASGPFITIANDLLGLTVYFTVAHLLLL</sequence>
<comment type="function">
    <text evidence="9">Acts as a magnesium transporter.</text>
</comment>
<dbReference type="InterPro" id="IPR000644">
    <property type="entry name" value="CBS_dom"/>
</dbReference>
<keyword evidence="9" id="KW-0479">Metal-binding</keyword>
<dbReference type="EMBL" id="BQKE01000001">
    <property type="protein sequence ID" value="GJM61533.1"/>
    <property type="molecule type" value="Genomic_DNA"/>
</dbReference>
<dbReference type="CDD" id="cd04606">
    <property type="entry name" value="CBS_pair_Mg_transporter"/>
    <property type="match status" value="1"/>
</dbReference>
<dbReference type="GO" id="GO:0046872">
    <property type="term" value="F:metal ion binding"/>
    <property type="evidence" value="ECO:0007669"/>
    <property type="project" value="UniProtKB-KW"/>
</dbReference>
<proteinExistence type="inferred from homology"/>
<dbReference type="InterPro" id="IPR036739">
    <property type="entry name" value="SLC41_membr_dom_sf"/>
</dbReference>
<evidence type="ECO:0000256" key="4">
    <source>
        <dbReference type="ARBA" id="ARBA00022692"/>
    </source>
</evidence>
<evidence type="ECO:0000313" key="11">
    <source>
        <dbReference type="EMBL" id="GJM61533.1"/>
    </source>
</evidence>
<dbReference type="NCBIfam" id="TIGR00400">
    <property type="entry name" value="mgtE"/>
    <property type="match status" value="1"/>
</dbReference>
<comment type="caution">
    <text evidence="11">The sequence shown here is derived from an EMBL/GenBank/DDBJ whole genome shotgun (WGS) entry which is preliminary data.</text>
</comment>
<dbReference type="PANTHER" id="PTHR43773:SF1">
    <property type="entry name" value="MAGNESIUM TRANSPORTER MGTE"/>
    <property type="match status" value="1"/>
</dbReference>
<dbReference type="GO" id="GO:0005886">
    <property type="term" value="C:plasma membrane"/>
    <property type="evidence" value="ECO:0007669"/>
    <property type="project" value="UniProtKB-SubCell"/>
</dbReference>
<evidence type="ECO:0000313" key="12">
    <source>
        <dbReference type="Proteomes" id="UP001310022"/>
    </source>
</evidence>
<name>A0AAN4VYZ7_9BACT</name>
<gene>
    <name evidence="11" type="primary">mgtE</name>
    <name evidence="11" type="ORF">PEDI_20850</name>
</gene>
<feature type="domain" description="CBS" evidence="10">
    <location>
        <begin position="208"/>
        <end position="265"/>
    </location>
</feature>
<organism evidence="11 12">
    <name type="scientific">Persicobacter diffluens</name>
    <dbReference type="NCBI Taxonomy" id="981"/>
    <lineage>
        <taxon>Bacteria</taxon>
        <taxon>Pseudomonadati</taxon>
        <taxon>Bacteroidota</taxon>
        <taxon>Cytophagia</taxon>
        <taxon>Cytophagales</taxon>
        <taxon>Persicobacteraceae</taxon>
        <taxon>Persicobacter</taxon>
    </lineage>
</organism>
<dbReference type="Gene3D" id="1.10.357.20">
    <property type="entry name" value="SLC41 divalent cation transporters, integral membrane domain"/>
    <property type="match status" value="1"/>
</dbReference>
<keyword evidence="5 9" id="KW-0460">Magnesium</keyword>
<evidence type="ECO:0000256" key="7">
    <source>
        <dbReference type="ARBA" id="ARBA00023136"/>
    </source>
</evidence>
<evidence type="ECO:0000256" key="3">
    <source>
        <dbReference type="ARBA" id="ARBA00022448"/>
    </source>
</evidence>
<protein>
    <recommendedName>
        <fullName evidence="9">Magnesium transporter MgtE</fullName>
    </recommendedName>
</protein>
<dbReference type="Pfam" id="PF01769">
    <property type="entry name" value="MgtE"/>
    <property type="match status" value="1"/>
</dbReference>
<dbReference type="SMART" id="SM00924">
    <property type="entry name" value="MgtE_N"/>
    <property type="match status" value="1"/>
</dbReference>
<keyword evidence="4 9" id="KW-0812">Transmembrane</keyword>
<dbReference type="InterPro" id="IPR006667">
    <property type="entry name" value="SLC41_membr_dom"/>
</dbReference>